<name>A0A2T7NHS6_POMCA</name>
<dbReference type="OrthoDB" id="6086695at2759"/>
<organism evidence="2 3">
    <name type="scientific">Pomacea canaliculata</name>
    <name type="common">Golden apple snail</name>
    <dbReference type="NCBI Taxonomy" id="400727"/>
    <lineage>
        <taxon>Eukaryota</taxon>
        <taxon>Metazoa</taxon>
        <taxon>Spiralia</taxon>
        <taxon>Lophotrochozoa</taxon>
        <taxon>Mollusca</taxon>
        <taxon>Gastropoda</taxon>
        <taxon>Caenogastropoda</taxon>
        <taxon>Architaenioglossa</taxon>
        <taxon>Ampullarioidea</taxon>
        <taxon>Ampullariidae</taxon>
        <taxon>Pomacea</taxon>
    </lineage>
</organism>
<protein>
    <submittedName>
        <fullName evidence="2">Uncharacterized protein</fullName>
    </submittedName>
</protein>
<evidence type="ECO:0000256" key="1">
    <source>
        <dbReference type="SAM" id="MobiDB-lite"/>
    </source>
</evidence>
<keyword evidence="3" id="KW-1185">Reference proteome</keyword>
<feature type="region of interest" description="Disordered" evidence="1">
    <location>
        <begin position="600"/>
        <end position="659"/>
    </location>
</feature>
<feature type="region of interest" description="Disordered" evidence="1">
    <location>
        <begin position="1"/>
        <end position="23"/>
    </location>
</feature>
<gene>
    <name evidence="2" type="ORF">C0Q70_18865</name>
</gene>
<feature type="region of interest" description="Disordered" evidence="1">
    <location>
        <begin position="321"/>
        <end position="369"/>
    </location>
</feature>
<sequence>MENLKRHILGSRSAGMSTTSEPRSVFHIGSSEDTLNQDMRDCYQGIEEFRSAMRNLDGAGTHLTESLAQALRGTDYQKVGEQLAGGFREVYGSQQMQHSLEQLKDMESMLLSLETRCKAGQEDPKLVYAQTTCHILLLFAKLQKQYFQICHQRMAELLNHLLVAKDPEHSAEVTKFILKLGLAEELSSYDKAITSLPSSPWSSPKLRKASQGSPKTQRLKIFSLFERKPLPEECRSAFYISSTESEEPKGLVGMETPSLTAGSLNTVSAMEGSLLASVPLVTMTDEMNNVSTPDISLGKYPRNQLVSEEELDSVISLLSGVTSLSPSPSPSAPPTPNSMHSIPEDPPRVHSPSTPNSMHSGPELRPARSPMQLTVPGMFRMPSPASDTQLEDLQLPKLQAQQVHRRSEGCLDLSGMGRSTWPNQQHRASLPTMQLFSAPRHHLELSLDPPAHPSNMFVHDPLTTSHRPPPGYLGMGGGGGLGVGGSLLTGSHWPPFGHSMEMRNSGTWPLYQPVGIPSGDLSSSNWLGFHEGSDGSDDSSNGDHFFAVGKDLAHAIDSRNDSSDDEKDLMRNTVTKEIHDQLRHTGCTNTWPLVQHMPGASSHYHPPAEFPDFLEPPSHRPLQMQWSDPMSAHSIWPASAPGMAQQKTSQSMHGFGHHS</sequence>
<dbReference type="EMBL" id="PZQS01000012">
    <property type="protein sequence ID" value="PVD20706.1"/>
    <property type="molecule type" value="Genomic_DNA"/>
</dbReference>
<reference evidence="2 3" key="1">
    <citation type="submission" date="2018-04" db="EMBL/GenBank/DDBJ databases">
        <title>The genome of golden apple snail Pomacea canaliculata provides insight into stress tolerance and invasive adaptation.</title>
        <authorList>
            <person name="Liu C."/>
            <person name="Liu B."/>
            <person name="Ren Y."/>
            <person name="Zhang Y."/>
            <person name="Wang H."/>
            <person name="Li S."/>
            <person name="Jiang F."/>
            <person name="Yin L."/>
            <person name="Zhang G."/>
            <person name="Qian W."/>
            <person name="Fan W."/>
        </authorList>
    </citation>
    <scope>NUCLEOTIDE SEQUENCE [LARGE SCALE GENOMIC DNA]</scope>
    <source>
        <strain evidence="2">SZHN2017</strain>
        <tissue evidence="2">Muscle</tissue>
    </source>
</reference>
<comment type="caution">
    <text evidence="2">The sequence shown here is derived from an EMBL/GenBank/DDBJ whole genome shotgun (WGS) entry which is preliminary data.</text>
</comment>
<accession>A0A2T7NHS6</accession>
<evidence type="ECO:0000313" key="2">
    <source>
        <dbReference type="EMBL" id="PVD20706.1"/>
    </source>
</evidence>
<proteinExistence type="predicted"/>
<feature type="compositionally biased region" description="Pro residues" evidence="1">
    <location>
        <begin position="327"/>
        <end position="336"/>
    </location>
</feature>
<dbReference type="AlphaFoldDB" id="A0A2T7NHS6"/>
<evidence type="ECO:0000313" key="3">
    <source>
        <dbReference type="Proteomes" id="UP000245119"/>
    </source>
</evidence>
<dbReference type="Proteomes" id="UP000245119">
    <property type="component" value="Linkage Group LG12"/>
</dbReference>